<evidence type="ECO:0000256" key="3">
    <source>
        <dbReference type="ARBA" id="ARBA00023163"/>
    </source>
</evidence>
<reference evidence="5 6" key="1">
    <citation type="journal article" date="2017" name="BMC Genomics">
        <title>Comparative genomic and phylogenomic analyses of the Bifidobacteriaceae family.</title>
        <authorList>
            <person name="Lugli G.A."/>
            <person name="Milani C."/>
            <person name="Turroni F."/>
            <person name="Duranti S."/>
            <person name="Mancabelli L."/>
            <person name="Mangifesta M."/>
            <person name="Ferrario C."/>
            <person name="Modesto M."/>
            <person name="Mattarelli P."/>
            <person name="Jiri K."/>
            <person name="van Sinderen D."/>
            <person name="Ventura M."/>
        </authorList>
    </citation>
    <scope>NUCLEOTIDE SEQUENCE [LARGE SCALE GENOMIC DNA]</scope>
    <source>
        <strain evidence="5 6">DSM 100202</strain>
    </source>
</reference>
<dbReference type="SUPFAM" id="SSF53822">
    <property type="entry name" value="Periplasmic binding protein-like I"/>
    <property type="match status" value="1"/>
</dbReference>
<dbReference type="InterPro" id="IPR000843">
    <property type="entry name" value="HTH_LacI"/>
</dbReference>
<keyword evidence="6" id="KW-1185">Reference proteome</keyword>
<sequence length="340" mass="37361">MMTNEGRKVTLAEIARRSGVSIAAVSKVVNGRDGVSDATRQNVERVLEQVGYRRKRQLDAKMSSTIEVILPYTDSNGIVEFLRGATTQANAMGVGITVSEPGPRVDRYELFLQILRRNPLGVVVELPDITDKERRLFRSRSIPFVIVDLGRGTSDESLSIGVDNWTGGLLAGRHLTSLGHRRIAVVSGPETSESSSARMAGFAMALKEKGLYLDPEMVWTGSYLVESGYEAAMKLLSMREPPTAIFGFNDLSCLGVLQVAARRRIVVPEELSVIGFDDVFPAPAIGLTTIHQPFEEIAQESVKMLVNAKNQQDEGRHIVDRRIVMTPKLEVRQTTAAPRA</sequence>
<dbReference type="CDD" id="cd01392">
    <property type="entry name" value="HTH_LacI"/>
    <property type="match status" value="1"/>
</dbReference>
<dbReference type="InterPro" id="IPR010982">
    <property type="entry name" value="Lambda_DNA-bd_dom_sf"/>
</dbReference>
<dbReference type="AlphaFoldDB" id="A0A261G0A2"/>
<feature type="domain" description="HTH lacI-type" evidence="4">
    <location>
        <begin position="9"/>
        <end position="63"/>
    </location>
</feature>
<name>A0A261G0A2_9BIFI</name>
<comment type="caution">
    <text evidence="5">The sequence shown here is derived from an EMBL/GenBank/DDBJ whole genome shotgun (WGS) entry which is preliminary data.</text>
</comment>
<keyword evidence="2" id="KW-0238">DNA-binding</keyword>
<accession>A0A261G0A2</accession>
<dbReference type="Pfam" id="PF13377">
    <property type="entry name" value="Peripla_BP_3"/>
    <property type="match status" value="1"/>
</dbReference>
<evidence type="ECO:0000256" key="1">
    <source>
        <dbReference type="ARBA" id="ARBA00023015"/>
    </source>
</evidence>
<dbReference type="InterPro" id="IPR046335">
    <property type="entry name" value="LacI/GalR-like_sensor"/>
</dbReference>
<dbReference type="SUPFAM" id="SSF47413">
    <property type="entry name" value="lambda repressor-like DNA-binding domains"/>
    <property type="match status" value="1"/>
</dbReference>
<keyword evidence="1" id="KW-0805">Transcription regulation</keyword>
<keyword evidence="3" id="KW-0804">Transcription</keyword>
<evidence type="ECO:0000256" key="2">
    <source>
        <dbReference type="ARBA" id="ARBA00023125"/>
    </source>
</evidence>
<dbReference type="PANTHER" id="PTHR30146:SF153">
    <property type="entry name" value="LACTOSE OPERON REPRESSOR"/>
    <property type="match status" value="1"/>
</dbReference>
<dbReference type="PROSITE" id="PS00356">
    <property type="entry name" value="HTH_LACI_1"/>
    <property type="match status" value="1"/>
</dbReference>
<dbReference type="RefSeq" id="WP_094729715.1">
    <property type="nucleotide sequence ID" value="NZ_MWWY01000022.1"/>
</dbReference>
<evidence type="ECO:0000313" key="6">
    <source>
        <dbReference type="Proteomes" id="UP000216074"/>
    </source>
</evidence>
<dbReference type="EMBL" id="MWWY01000022">
    <property type="protein sequence ID" value="OZG64436.1"/>
    <property type="molecule type" value="Genomic_DNA"/>
</dbReference>
<dbReference type="GO" id="GO:0003700">
    <property type="term" value="F:DNA-binding transcription factor activity"/>
    <property type="evidence" value="ECO:0007669"/>
    <property type="project" value="TreeGrafter"/>
</dbReference>
<protein>
    <submittedName>
        <fullName evidence="5">LacI family transcriptional regulator</fullName>
    </submittedName>
</protein>
<dbReference type="PROSITE" id="PS50932">
    <property type="entry name" value="HTH_LACI_2"/>
    <property type="match status" value="1"/>
</dbReference>
<dbReference type="GO" id="GO:0000976">
    <property type="term" value="F:transcription cis-regulatory region binding"/>
    <property type="evidence" value="ECO:0007669"/>
    <property type="project" value="TreeGrafter"/>
</dbReference>
<evidence type="ECO:0000313" key="5">
    <source>
        <dbReference type="EMBL" id="OZG64436.1"/>
    </source>
</evidence>
<dbReference type="InterPro" id="IPR028082">
    <property type="entry name" value="Peripla_BP_I"/>
</dbReference>
<gene>
    <name evidence="5" type="ORF">BHAP_1083</name>
</gene>
<organism evidence="5 6">
    <name type="scientific">Bifidobacterium hapali</name>
    <dbReference type="NCBI Taxonomy" id="1630172"/>
    <lineage>
        <taxon>Bacteria</taxon>
        <taxon>Bacillati</taxon>
        <taxon>Actinomycetota</taxon>
        <taxon>Actinomycetes</taxon>
        <taxon>Bifidobacteriales</taxon>
        <taxon>Bifidobacteriaceae</taxon>
        <taxon>Bifidobacterium</taxon>
    </lineage>
</organism>
<dbReference type="SMART" id="SM00354">
    <property type="entry name" value="HTH_LACI"/>
    <property type="match status" value="1"/>
</dbReference>
<dbReference type="Gene3D" id="3.40.50.2300">
    <property type="match status" value="2"/>
</dbReference>
<dbReference type="Proteomes" id="UP000216074">
    <property type="component" value="Unassembled WGS sequence"/>
</dbReference>
<dbReference type="Pfam" id="PF00356">
    <property type="entry name" value="LacI"/>
    <property type="match status" value="1"/>
</dbReference>
<dbReference type="PANTHER" id="PTHR30146">
    <property type="entry name" value="LACI-RELATED TRANSCRIPTIONAL REPRESSOR"/>
    <property type="match status" value="1"/>
</dbReference>
<dbReference type="Gene3D" id="1.10.260.40">
    <property type="entry name" value="lambda repressor-like DNA-binding domains"/>
    <property type="match status" value="1"/>
</dbReference>
<dbReference type="OrthoDB" id="3227375at2"/>
<proteinExistence type="predicted"/>
<evidence type="ECO:0000259" key="4">
    <source>
        <dbReference type="PROSITE" id="PS50932"/>
    </source>
</evidence>